<proteinExistence type="predicted"/>
<name>A0AAJ1LKT9_MEDGN</name>
<accession>A0AAJ1LKT9</accession>
<gene>
    <name evidence="2" type="ORF">OZZ16_14070</name>
</gene>
<reference evidence="2" key="1">
    <citation type="submission" date="2022-11" db="EMBL/GenBank/DDBJ databases">
        <title>Temperate bacteriophages infecting mucin-degrading bacterium Ruminococcus gnavus from the human gut.</title>
        <authorList>
            <person name="Buttimer C."/>
        </authorList>
    </citation>
    <scope>NUCLEOTIDE SEQUENCE</scope>
    <source>
        <strain evidence="2">CCUG 52279</strain>
    </source>
</reference>
<organism evidence="2 3">
    <name type="scientific">Mediterraneibacter gnavus</name>
    <name type="common">Ruminococcus gnavus</name>
    <dbReference type="NCBI Taxonomy" id="33038"/>
    <lineage>
        <taxon>Bacteria</taxon>
        <taxon>Bacillati</taxon>
        <taxon>Bacillota</taxon>
        <taxon>Clostridia</taxon>
        <taxon>Lachnospirales</taxon>
        <taxon>Lachnospiraceae</taxon>
        <taxon>Mediterraneibacter</taxon>
    </lineage>
</organism>
<dbReference type="PANTHER" id="PTHR36180">
    <property type="entry name" value="DNA-BINDING PROTEIN-RELATED-RELATED"/>
    <property type="match status" value="1"/>
</dbReference>
<dbReference type="Pfam" id="PF02498">
    <property type="entry name" value="Bro-N"/>
    <property type="match status" value="1"/>
</dbReference>
<dbReference type="SMART" id="SM01040">
    <property type="entry name" value="Bro-N"/>
    <property type="match status" value="1"/>
</dbReference>
<evidence type="ECO:0000313" key="3">
    <source>
        <dbReference type="Proteomes" id="UP001076974"/>
    </source>
</evidence>
<dbReference type="Proteomes" id="UP001076974">
    <property type="component" value="Unassembled WGS sequence"/>
</dbReference>
<dbReference type="AlphaFoldDB" id="A0AAJ1LKT9"/>
<sequence>MNELKIFNNEEFGKIRTVTIDNEPWFVGKDVAEALGYVKARNAIANHVEEDDKKDAPIQGGLGGTQSMTIINESGLYALIFGSKLESAKEFKHWVTSEVLPALRKTGSYEMPKKKQNNERLASVNNAVKILTPMLQAAGCNSKIQLLTAKSLYEKAGVNLPIRIEADQQYVDTVHIARQARLYFQSSGKPADKAVNEIIRRLDLSEDMYTETWESKGKWQGTVRKYAPEVIDMVKQWYADNGYPREISYTQCDGQIKKYHVIVRDSDVN</sequence>
<dbReference type="InterPro" id="IPR003497">
    <property type="entry name" value="BRO_N_domain"/>
</dbReference>
<dbReference type="RefSeq" id="WP_268806790.1">
    <property type="nucleotide sequence ID" value="NZ_JAPRBD010000032.1"/>
</dbReference>
<comment type="caution">
    <text evidence="2">The sequence shown here is derived from an EMBL/GenBank/DDBJ whole genome shotgun (WGS) entry which is preliminary data.</text>
</comment>
<evidence type="ECO:0000259" key="1">
    <source>
        <dbReference type="PROSITE" id="PS51750"/>
    </source>
</evidence>
<dbReference type="EMBL" id="JAPRBD010000032">
    <property type="protein sequence ID" value="MCZ0690998.1"/>
    <property type="molecule type" value="Genomic_DNA"/>
</dbReference>
<evidence type="ECO:0000313" key="2">
    <source>
        <dbReference type="EMBL" id="MCZ0690998.1"/>
    </source>
</evidence>
<feature type="domain" description="Bro-N" evidence="1">
    <location>
        <begin position="1"/>
        <end position="107"/>
    </location>
</feature>
<protein>
    <submittedName>
        <fullName evidence="2">Bro-N domain-containing protein</fullName>
    </submittedName>
</protein>
<dbReference type="PANTHER" id="PTHR36180:SF2">
    <property type="entry name" value="BRO FAMILY PROTEIN"/>
    <property type="match status" value="1"/>
</dbReference>
<dbReference type="PROSITE" id="PS51750">
    <property type="entry name" value="BRO_N"/>
    <property type="match status" value="1"/>
</dbReference>